<dbReference type="RefSeq" id="WP_014146696.1">
    <property type="nucleotide sequence ID" value="NC_016112.1"/>
</dbReference>
<evidence type="ECO:0000256" key="2">
    <source>
        <dbReference type="SAM" id="SignalP"/>
    </source>
</evidence>
<proteinExistence type="predicted"/>
<feature type="transmembrane region" description="Helical" evidence="1">
    <location>
        <begin position="45"/>
        <end position="67"/>
    </location>
</feature>
<keyword evidence="4" id="KW-1185">Reference proteome</keyword>
<feature type="chain" id="PRO_5003467993" evidence="2">
    <location>
        <begin position="22"/>
        <end position="106"/>
    </location>
</feature>
<dbReference type="PATRIC" id="fig|271065.3.peg.194"/>
<gene>
    <name evidence="3" type="ordered locus">MEALZ_0184</name>
</gene>
<keyword evidence="1" id="KW-0472">Membrane</keyword>
<dbReference type="Proteomes" id="UP000008315">
    <property type="component" value="Chromosome"/>
</dbReference>
<dbReference type="STRING" id="1091494.MEALZ_0184"/>
<keyword evidence="2" id="KW-0732">Signal</keyword>
<organism evidence="3 4">
    <name type="scientific">Methylotuvimicrobium alcaliphilum (strain DSM 19304 / NCIMB 14124 / VKM B-2133 / 20Z)</name>
    <name type="common">Methylomicrobium alcaliphilum</name>
    <dbReference type="NCBI Taxonomy" id="1091494"/>
    <lineage>
        <taxon>Bacteria</taxon>
        <taxon>Pseudomonadati</taxon>
        <taxon>Pseudomonadota</taxon>
        <taxon>Gammaproteobacteria</taxon>
        <taxon>Methylococcales</taxon>
        <taxon>Methylococcaceae</taxon>
        <taxon>Methylotuvimicrobium</taxon>
    </lineage>
</organism>
<dbReference type="AlphaFoldDB" id="G4SVA9"/>
<sequence>MRTFKTLTIIMMLSLASPSFAQKRIDEPDGHDVLLDVILLRPIGFVGLIAGTVSFIATSPFTAIATIPKPHDAFSKMAKFLIVKPAKYTFVRQAGDLDYEQGFRGK</sequence>
<dbReference type="EMBL" id="FO082060">
    <property type="protein sequence ID" value="CCE21885.1"/>
    <property type="molecule type" value="Genomic_DNA"/>
</dbReference>
<dbReference type="KEGG" id="mah:MEALZ_0184"/>
<dbReference type="HOGENOM" id="CLU_161821_1_0_6"/>
<keyword evidence="1" id="KW-0812">Transmembrane</keyword>
<reference evidence="4" key="1">
    <citation type="journal article" date="2012" name="J. Bacteriol.">
        <title>Genome sequence of the haloalkaliphilic methanotrophic bacterium Methylomicrobium alcaliphilum 20Z.</title>
        <authorList>
            <person name="Vuilleumier S."/>
            <person name="Khmelenina V.N."/>
            <person name="Bringel F."/>
            <person name="Reshetnikov A.S."/>
            <person name="Lajus A."/>
            <person name="Mangenot S."/>
            <person name="Rouy Z."/>
            <person name="Op den Camp H.J."/>
            <person name="Jetten M.S."/>
            <person name="Dispirito A.A."/>
            <person name="Dunfield P."/>
            <person name="Klotz M.G."/>
            <person name="Semrau J.D."/>
            <person name="Stein L.Y."/>
            <person name="Barbe V."/>
            <person name="Medigue C."/>
            <person name="Trotsenko Y.A."/>
            <person name="Kalyuzhnaya M.G."/>
        </authorList>
    </citation>
    <scope>NUCLEOTIDE SEQUENCE [LARGE SCALE GENOMIC DNA]</scope>
    <source>
        <strain evidence="4">DSM 19304 / NCIMB 14124 / VKM B-2133 / 20Z</strain>
    </source>
</reference>
<accession>G4SVA9</accession>
<name>G4SVA9_META2</name>
<evidence type="ECO:0000256" key="1">
    <source>
        <dbReference type="SAM" id="Phobius"/>
    </source>
</evidence>
<evidence type="ECO:0000313" key="4">
    <source>
        <dbReference type="Proteomes" id="UP000008315"/>
    </source>
</evidence>
<evidence type="ECO:0000313" key="3">
    <source>
        <dbReference type="EMBL" id="CCE21885.1"/>
    </source>
</evidence>
<keyword evidence="1" id="KW-1133">Transmembrane helix</keyword>
<protein>
    <submittedName>
        <fullName evidence="3">Uncharacterized protein</fullName>
    </submittedName>
</protein>
<feature type="signal peptide" evidence="2">
    <location>
        <begin position="1"/>
        <end position="21"/>
    </location>
</feature>